<keyword evidence="2" id="KW-1133">Transmembrane helix</keyword>
<evidence type="ECO:0000256" key="1">
    <source>
        <dbReference type="SAM" id="Coils"/>
    </source>
</evidence>
<comment type="caution">
    <text evidence="3">The sequence shown here is derived from an EMBL/GenBank/DDBJ whole genome shotgun (WGS) entry which is preliminary data.</text>
</comment>
<feature type="transmembrane region" description="Helical" evidence="2">
    <location>
        <begin position="76"/>
        <end position="97"/>
    </location>
</feature>
<organism evidence="3 4">
    <name type="scientific">Candidatus Enterococcus willemsii</name>
    <dbReference type="NCBI Taxonomy" id="1857215"/>
    <lineage>
        <taxon>Bacteria</taxon>
        <taxon>Bacillati</taxon>
        <taxon>Bacillota</taxon>
        <taxon>Bacilli</taxon>
        <taxon>Lactobacillales</taxon>
        <taxon>Enterococcaceae</taxon>
        <taxon>Enterococcus</taxon>
    </lineage>
</organism>
<dbReference type="NCBIfam" id="NF038277">
    <property type="entry name" value="accessory_MacP"/>
    <property type="match status" value="1"/>
</dbReference>
<evidence type="ECO:0008006" key="5">
    <source>
        <dbReference type="Google" id="ProtNLM"/>
    </source>
</evidence>
<dbReference type="InterPro" id="IPR047752">
    <property type="entry name" value="MacP"/>
</dbReference>
<dbReference type="RefSeq" id="WP_161902455.1">
    <property type="nucleotide sequence ID" value="NZ_MAEL01000044.1"/>
</dbReference>
<evidence type="ECO:0000313" key="3">
    <source>
        <dbReference type="EMBL" id="KAF1303084.1"/>
    </source>
</evidence>
<proteinExistence type="predicted"/>
<name>A0ABQ6YYD0_9ENTE</name>
<feature type="coiled-coil region" evidence="1">
    <location>
        <begin position="7"/>
        <end position="51"/>
    </location>
</feature>
<keyword evidence="4" id="KW-1185">Reference proteome</keyword>
<evidence type="ECO:0000313" key="4">
    <source>
        <dbReference type="Proteomes" id="UP000782705"/>
    </source>
</evidence>
<dbReference type="Proteomes" id="UP000782705">
    <property type="component" value="Unassembled WGS sequence"/>
</dbReference>
<evidence type="ECO:0000256" key="2">
    <source>
        <dbReference type="SAM" id="Phobius"/>
    </source>
</evidence>
<dbReference type="Pfam" id="PF26336">
    <property type="entry name" value="MacP_activator"/>
    <property type="match status" value="1"/>
</dbReference>
<keyword evidence="2" id="KW-0812">Transmembrane</keyword>
<reference evidence="3 4" key="1">
    <citation type="submission" date="2016-06" db="EMBL/GenBank/DDBJ databases">
        <title>Four novel species of enterococci isolated from chicken manure.</title>
        <authorList>
            <person name="Van Tyne D."/>
        </authorList>
    </citation>
    <scope>NUCLEOTIDE SEQUENCE [LARGE SCALE GENOMIC DNA]</scope>
    <source>
        <strain evidence="3 4">CU12B</strain>
    </source>
</reference>
<accession>A0ABQ6YYD0</accession>
<gene>
    <name evidence="3" type="ORF">BAU17_08110</name>
</gene>
<dbReference type="EMBL" id="MAEL01000044">
    <property type="protein sequence ID" value="KAF1303084.1"/>
    <property type="molecule type" value="Genomic_DNA"/>
</dbReference>
<keyword evidence="1" id="KW-0175">Coiled coil</keyword>
<keyword evidence="2" id="KW-0472">Membrane</keyword>
<protein>
    <recommendedName>
        <fullName evidence="5">DUF1510 domain-containing protein</fullName>
    </recommendedName>
</protein>
<sequence length="98" mass="11776">MKKGPLVTRSELRRRQAEEQAAMERNRQLIKRQSEEELREKEQKIDQFYRKELKKNKPVERTRVGERQRSSKMNAFLMKSIIIVTLLLIVVGLMVFFL</sequence>